<dbReference type="OMA" id="ATRGEWF"/>
<dbReference type="Gene3D" id="2.60.40.10">
    <property type="entry name" value="Immunoglobulins"/>
    <property type="match status" value="3"/>
</dbReference>
<evidence type="ECO:0000313" key="6">
    <source>
        <dbReference type="Proteomes" id="UP000190831"/>
    </source>
</evidence>
<dbReference type="InterPro" id="IPR006644">
    <property type="entry name" value="Cadg"/>
</dbReference>
<feature type="domain" description="Dystroglycan-type cadherin-like" evidence="4">
    <location>
        <begin position="142"/>
        <end position="247"/>
    </location>
</feature>
<dbReference type="EMBL" id="LT598488">
    <property type="protein sequence ID" value="SCW02038.1"/>
    <property type="molecule type" value="Genomic_DNA"/>
</dbReference>
<keyword evidence="2" id="KW-1133">Transmembrane helix</keyword>
<evidence type="ECO:0000259" key="4">
    <source>
        <dbReference type="SMART" id="SM00736"/>
    </source>
</evidence>
<feature type="signal peptide" evidence="3">
    <location>
        <begin position="1"/>
        <end position="18"/>
    </location>
</feature>
<keyword evidence="2" id="KW-0472">Membrane</keyword>
<dbReference type="Pfam" id="PF05345">
    <property type="entry name" value="He_PIG"/>
    <property type="match status" value="2"/>
</dbReference>
<dbReference type="GO" id="GO:0016020">
    <property type="term" value="C:membrane"/>
    <property type="evidence" value="ECO:0007669"/>
    <property type="project" value="InterPro"/>
</dbReference>
<feature type="domain" description="Dystroglycan-type cadherin-like" evidence="4">
    <location>
        <begin position="341"/>
        <end position="438"/>
    </location>
</feature>
<sequence>MRKVYLILLAVFVGVIRAQPYEAYPASKQYPPIAQPGEEYWFQLSNDTYKSSSSGSSQIVYEAFSLPSWLSFDSSERVLSGTPSEEDMSSASDVNYFSFVLQGTDASDGQSLNKTYQLALSNKTAPEVSSSFNLLSLLKLSGYTNGKNGLKLSPGEVFNVTFDRDTFTNEDSIVAFYGLSSRYHAPLPSWLFFDSSSLKFSGTAPVVNSNIAPELDYNFSLIATDIEGYTAAEVVFELVIGAHQFTTSIQNTLIVNVSDSGSFSYDIPLNYIFLDDDPVSTSNISSVELLDAPSWVNIDNYTLSGTMPSTNSTGNFSVAIYDIFDDVIYLNFAVESTQKLFAVTSLPGANATRGEWFQYALLPSQFTDYDGTTVSVDFSNSSASSWLHFQSSNLTLSGKVPDDFDSLDVGVTAEQGSRSQELSFKIRGIDSKVHTSSSSSHSSSSTKTTSSATGTHASATASSTTSSSATTTAPAAVVGKSKKNNHAVAIACGVAIPVGIILLLLLIFLLWRRKRNQGDQDDNEKSPKISNPKLGNPSNNPNGLGAVSPFGDENSLDDSSTAKRLGALNAMKLDEGHSSGSEGSTFEEKLDSMTTNSSSSDMYHDALQAGSREALLPGLPNDEYFDTNNRTSSVYFNSEPTNRKSWRFSTAGAQDSDNVRESYNSLNTVSTAELLNTQIAENKTLPKDPRKSSFGLRDSVFWKSTDSGVASPRNTKPFSPGGPRYTTNNLSVGSTPAKRMGHRPDQNSFNSQTSTSSSDDFIPVKQGDKYEWVERNASGVLTPTRKRSIKKLVNLPNKSGVGVCDANDIQGHEPEME</sequence>
<feature type="transmembrane region" description="Helical" evidence="2">
    <location>
        <begin position="487"/>
        <end position="511"/>
    </location>
</feature>
<gene>
    <name evidence="5" type="ORF">LAFE_0E12794G</name>
</gene>
<feature type="compositionally biased region" description="Low complexity" evidence="1">
    <location>
        <begin position="434"/>
        <end position="470"/>
    </location>
</feature>
<dbReference type="STRING" id="4955.A0A1G4MDW6"/>
<organism evidence="5 6">
    <name type="scientific">Lachancea fermentati</name>
    <name type="common">Zygosaccharomyces fermentati</name>
    <dbReference type="NCBI Taxonomy" id="4955"/>
    <lineage>
        <taxon>Eukaryota</taxon>
        <taxon>Fungi</taxon>
        <taxon>Dikarya</taxon>
        <taxon>Ascomycota</taxon>
        <taxon>Saccharomycotina</taxon>
        <taxon>Saccharomycetes</taxon>
        <taxon>Saccharomycetales</taxon>
        <taxon>Saccharomycetaceae</taxon>
        <taxon>Lachancea</taxon>
    </lineage>
</organism>
<dbReference type="OrthoDB" id="41532at2759"/>
<feature type="region of interest" description="Disordered" evidence="1">
    <location>
        <begin position="517"/>
        <end position="599"/>
    </location>
</feature>
<dbReference type="AlphaFoldDB" id="A0A1G4MDW6"/>
<proteinExistence type="predicted"/>
<name>A0A1G4MDW6_LACFM</name>
<accession>A0A1G4MDW6</accession>
<feature type="chain" id="PRO_5009237343" evidence="3">
    <location>
        <begin position="19"/>
        <end position="817"/>
    </location>
</feature>
<feature type="region of interest" description="Disordered" evidence="1">
    <location>
        <begin position="705"/>
        <end position="762"/>
    </location>
</feature>
<evidence type="ECO:0000256" key="1">
    <source>
        <dbReference type="SAM" id="MobiDB-lite"/>
    </source>
</evidence>
<feature type="region of interest" description="Disordered" evidence="1">
    <location>
        <begin position="797"/>
        <end position="817"/>
    </location>
</feature>
<dbReference type="InterPro" id="IPR013783">
    <property type="entry name" value="Ig-like_fold"/>
</dbReference>
<feature type="compositionally biased region" description="Low complexity" evidence="1">
    <location>
        <begin position="746"/>
        <end position="761"/>
    </location>
</feature>
<dbReference type="Proteomes" id="UP000190831">
    <property type="component" value="Chromosome E"/>
</dbReference>
<dbReference type="SMART" id="SM00736">
    <property type="entry name" value="CADG"/>
    <property type="match status" value="3"/>
</dbReference>
<keyword evidence="2" id="KW-0812">Transmembrane</keyword>
<dbReference type="GO" id="GO:0005509">
    <property type="term" value="F:calcium ion binding"/>
    <property type="evidence" value="ECO:0007669"/>
    <property type="project" value="InterPro"/>
</dbReference>
<dbReference type="InterPro" id="IPR015919">
    <property type="entry name" value="Cadherin-like_sf"/>
</dbReference>
<feature type="domain" description="Dystroglycan-type cadherin-like" evidence="4">
    <location>
        <begin position="21"/>
        <end position="127"/>
    </location>
</feature>
<feature type="region of interest" description="Disordered" evidence="1">
    <location>
        <begin position="433"/>
        <end position="470"/>
    </location>
</feature>
<keyword evidence="3" id="KW-0732">Signal</keyword>
<evidence type="ECO:0000256" key="3">
    <source>
        <dbReference type="SAM" id="SignalP"/>
    </source>
</evidence>
<protein>
    <submittedName>
        <fullName evidence="5">LAFE_0E12794g1_1</fullName>
    </submittedName>
</protein>
<evidence type="ECO:0000256" key="2">
    <source>
        <dbReference type="SAM" id="Phobius"/>
    </source>
</evidence>
<feature type="compositionally biased region" description="Polar residues" evidence="1">
    <location>
        <begin position="705"/>
        <end position="717"/>
    </location>
</feature>
<keyword evidence="6" id="KW-1185">Reference proteome</keyword>
<evidence type="ECO:0000313" key="5">
    <source>
        <dbReference type="EMBL" id="SCW02038.1"/>
    </source>
</evidence>
<feature type="compositionally biased region" description="Polar residues" evidence="1">
    <location>
        <begin position="725"/>
        <end position="734"/>
    </location>
</feature>
<feature type="compositionally biased region" description="Low complexity" evidence="1">
    <location>
        <begin position="530"/>
        <end position="545"/>
    </location>
</feature>
<dbReference type="SUPFAM" id="SSF49313">
    <property type="entry name" value="Cadherin-like"/>
    <property type="match status" value="3"/>
</dbReference>
<reference evidence="6" key="1">
    <citation type="submission" date="2016-03" db="EMBL/GenBank/DDBJ databases">
        <authorList>
            <person name="Devillers H."/>
        </authorList>
    </citation>
    <scope>NUCLEOTIDE SEQUENCE [LARGE SCALE GENOMIC DNA]</scope>
</reference>